<dbReference type="PANTHER" id="PTHR24111">
    <property type="entry name" value="LEUCINE-RICH REPEAT-CONTAINING PROTEIN 34"/>
    <property type="match status" value="1"/>
</dbReference>
<dbReference type="Pfam" id="PF13516">
    <property type="entry name" value="LRR_6"/>
    <property type="match status" value="3"/>
</dbReference>
<evidence type="ECO:0000256" key="3">
    <source>
        <dbReference type="ARBA" id="ARBA00022692"/>
    </source>
</evidence>
<reference evidence="9 10" key="1">
    <citation type="journal article" date="2024" name="Science">
        <title>Giant polyketide synthase enzymes in the biosynthesis of giant marine polyether toxins.</title>
        <authorList>
            <person name="Fallon T.R."/>
            <person name="Shende V.V."/>
            <person name="Wierzbicki I.H."/>
            <person name="Pendleton A.L."/>
            <person name="Watervoot N.F."/>
            <person name="Auber R.P."/>
            <person name="Gonzalez D.J."/>
            <person name="Wisecaver J.H."/>
            <person name="Moore B.S."/>
        </authorList>
    </citation>
    <scope>NUCLEOTIDE SEQUENCE [LARGE SCALE GENOMIC DNA]</scope>
    <source>
        <strain evidence="9 10">12B1</strain>
    </source>
</reference>
<feature type="transmembrane region" description="Helical" evidence="8">
    <location>
        <begin position="153"/>
        <end position="174"/>
    </location>
</feature>
<keyword evidence="3 8" id="KW-0812">Transmembrane</keyword>
<evidence type="ECO:0000256" key="1">
    <source>
        <dbReference type="ARBA" id="ARBA00004141"/>
    </source>
</evidence>
<dbReference type="GO" id="GO:0005886">
    <property type="term" value="C:plasma membrane"/>
    <property type="evidence" value="ECO:0007669"/>
    <property type="project" value="UniProtKB-ARBA"/>
</dbReference>
<protein>
    <submittedName>
        <fullName evidence="9">Uncharacterized protein</fullName>
    </submittedName>
</protein>
<feature type="region of interest" description="Disordered" evidence="7">
    <location>
        <begin position="501"/>
        <end position="607"/>
    </location>
</feature>
<sequence length="607" mass="64805">MAEEADAEAWRHIEALRALHTKVSARGAVAMSAALGRLQSSYAAPSRAASCRHAAFASLRAAASCLSGCLSGCLSATARTPPARAARSAAACCAARHAAASRAVSRWRAAHPRQAVWCVDFPLGALSALVFYADVASDVLLARELAEAHETAWAALSVFFIAAPCLLAYGSIGAYVRRTHGHSPRLWLALALGFPFGIVLLDLVMFVELSSLLHELSDALPAVRALKLFLPSYRATRVLWELSLETVPQSVLQLHIYLSWRHADAGVAVPLLSTSLAFSLLNLVKCTVSLYLDARRAGVGLRAHLWQLVELGRGLPLHALKANSVDAWKCEVALRDSALRELCAALRSNRSVRLLDLSFTSLGPAGGEAIGRVLLANRTITSLNLSRNQLGGGALEWARALADGLAANAALHSLDLSANNIGPRSCALLADGLRLNAGLYSLDLSRNCLVGLNALGHGEWSDEGVAALAAALRHNASLRRLSLEENQLSAHWRRTIDALLAEPSARRQSSGKLHPPRRSSSRADGDAPPPPHLHHPRIVDVEGVEIPVQPQEALPPMPQGEEPPPVGSPSKPRTDRFKLSPTRRSAGPSYRAVADDADEDAKLGLRI</sequence>
<comment type="caution">
    <text evidence="9">The sequence shown here is derived from an EMBL/GenBank/DDBJ whole genome shotgun (WGS) entry which is preliminary data.</text>
</comment>
<comment type="similarity">
    <text evidence="2">Belongs to the XK family.</text>
</comment>
<feature type="compositionally biased region" description="Pro residues" evidence="7">
    <location>
        <begin position="553"/>
        <end position="567"/>
    </location>
</feature>
<keyword evidence="5 8" id="KW-1133">Transmembrane helix</keyword>
<keyword evidence="4" id="KW-0677">Repeat</keyword>
<dbReference type="InterPro" id="IPR052201">
    <property type="entry name" value="LRR-containing_regulator"/>
</dbReference>
<proteinExistence type="inferred from homology"/>
<evidence type="ECO:0000256" key="2">
    <source>
        <dbReference type="ARBA" id="ARBA00008789"/>
    </source>
</evidence>
<evidence type="ECO:0000313" key="9">
    <source>
        <dbReference type="EMBL" id="KAL1519271.1"/>
    </source>
</evidence>
<dbReference type="Pfam" id="PF09815">
    <property type="entry name" value="XK-related"/>
    <property type="match status" value="1"/>
</dbReference>
<evidence type="ECO:0000313" key="10">
    <source>
        <dbReference type="Proteomes" id="UP001515480"/>
    </source>
</evidence>
<evidence type="ECO:0000256" key="5">
    <source>
        <dbReference type="ARBA" id="ARBA00022989"/>
    </source>
</evidence>
<dbReference type="PANTHER" id="PTHR24111:SF0">
    <property type="entry name" value="LEUCINE-RICH REPEAT-CONTAINING PROTEIN"/>
    <property type="match status" value="1"/>
</dbReference>
<dbReference type="EMBL" id="JBGBPQ010000009">
    <property type="protein sequence ID" value="KAL1519271.1"/>
    <property type="molecule type" value="Genomic_DNA"/>
</dbReference>
<dbReference type="AlphaFoldDB" id="A0AB34JET9"/>
<dbReference type="Gene3D" id="3.80.10.10">
    <property type="entry name" value="Ribonuclease Inhibitor"/>
    <property type="match status" value="2"/>
</dbReference>
<comment type="subcellular location">
    <subcellularLocation>
        <location evidence="1">Membrane</location>
        <topology evidence="1">Multi-pass membrane protein</topology>
    </subcellularLocation>
</comment>
<dbReference type="SUPFAM" id="SSF52047">
    <property type="entry name" value="RNI-like"/>
    <property type="match status" value="1"/>
</dbReference>
<dbReference type="InterPro" id="IPR001611">
    <property type="entry name" value="Leu-rich_rpt"/>
</dbReference>
<organism evidence="9 10">
    <name type="scientific">Prymnesium parvum</name>
    <name type="common">Toxic golden alga</name>
    <dbReference type="NCBI Taxonomy" id="97485"/>
    <lineage>
        <taxon>Eukaryota</taxon>
        <taxon>Haptista</taxon>
        <taxon>Haptophyta</taxon>
        <taxon>Prymnesiophyceae</taxon>
        <taxon>Prymnesiales</taxon>
        <taxon>Prymnesiaceae</taxon>
        <taxon>Prymnesium</taxon>
    </lineage>
</organism>
<evidence type="ECO:0000256" key="6">
    <source>
        <dbReference type="ARBA" id="ARBA00023136"/>
    </source>
</evidence>
<name>A0AB34JET9_PRYPA</name>
<evidence type="ECO:0000256" key="7">
    <source>
        <dbReference type="SAM" id="MobiDB-lite"/>
    </source>
</evidence>
<feature type="transmembrane region" description="Helical" evidence="8">
    <location>
        <begin position="115"/>
        <end position="133"/>
    </location>
</feature>
<keyword evidence="10" id="KW-1185">Reference proteome</keyword>
<dbReference type="InterPro" id="IPR018629">
    <property type="entry name" value="XK-rel"/>
</dbReference>
<gene>
    <name evidence="9" type="ORF">AB1Y20_022800</name>
</gene>
<feature type="transmembrane region" description="Helical" evidence="8">
    <location>
        <begin position="186"/>
        <end position="207"/>
    </location>
</feature>
<keyword evidence="6 8" id="KW-0472">Membrane</keyword>
<evidence type="ECO:0000256" key="8">
    <source>
        <dbReference type="SAM" id="Phobius"/>
    </source>
</evidence>
<evidence type="ECO:0000256" key="4">
    <source>
        <dbReference type="ARBA" id="ARBA00022737"/>
    </source>
</evidence>
<dbReference type="Proteomes" id="UP001515480">
    <property type="component" value="Unassembled WGS sequence"/>
</dbReference>
<dbReference type="InterPro" id="IPR032675">
    <property type="entry name" value="LRR_dom_sf"/>
</dbReference>
<dbReference type="SMART" id="SM00368">
    <property type="entry name" value="LRR_RI"/>
    <property type="match status" value="5"/>
</dbReference>
<accession>A0AB34JET9</accession>